<dbReference type="InterPro" id="IPR015943">
    <property type="entry name" value="WD40/YVTN_repeat-like_dom_sf"/>
</dbReference>
<sequence length="404" mass="44339">MNMDQLVRDALHDQASEAMAPPPDLAGRVLAVRRRRRNRTLAGAAVATAVAVAVGVAVPVLNGEDEPRLASQMNRSDIIAHPDQTPPRDLVAAGDTAMAAYYTTRTVKETPDRGVHRRTYHLLDQKTGKYVKTTKWSFLDVAPGMRTAAVLEQGLPTKRIGLLDLLTGEVERWITVDRAVAGVSFSPDGSKLVATTYSKNPDLLYRADYDSDGDGKKNDWETRFGQSDRTGFYVLDVDSGDGSWSKVTGHEEDINVRQDFAFNNDAELVYSGLTSEPGMQYYDFEGNEVASPANEKYLNWFVEAGLSPNGKLAAGDFAGGAKTTASEINDPYSGKRLYKIPGQQLLAWVDDKRLIAWDIDPGTNEFHNRLVLVTIGNKKTVPLSGFRQGNDGAAGRWQPVFAER</sequence>
<dbReference type="EMBL" id="AP023440">
    <property type="protein sequence ID" value="BCL31474.1"/>
    <property type="molecule type" value="Genomic_DNA"/>
</dbReference>
<dbReference type="AlphaFoldDB" id="A0A7G1PBS8"/>
<dbReference type="Proteomes" id="UP000516444">
    <property type="component" value="Chromosome"/>
</dbReference>
<organism evidence="2 3">
    <name type="scientific">Streptomyces aurantiacus</name>
    <dbReference type="NCBI Taxonomy" id="47760"/>
    <lineage>
        <taxon>Bacteria</taxon>
        <taxon>Bacillati</taxon>
        <taxon>Actinomycetota</taxon>
        <taxon>Actinomycetes</taxon>
        <taxon>Kitasatosporales</taxon>
        <taxon>Streptomycetaceae</taxon>
        <taxon>Streptomyces</taxon>
        <taxon>Streptomyces aurantiacus group</taxon>
    </lineage>
</organism>
<keyword evidence="3" id="KW-1185">Reference proteome</keyword>
<accession>A0A7G1PBS8</accession>
<keyword evidence="1" id="KW-0812">Transmembrane</keyword>
<name>A0A7G1PBS8_9ACTN</name>
<keyword evidence="1" id="KW-1133">Transmembrane helix</keyword>
<evidence type="ECO:0008006" key="4">
    <source>
        <dbReference type="Google" id="ProtNLM"/>
    </source>
</evidence>
<proteinExistence type="predicted"/>
<protein>
    <recommendedName>
        <fullName evidence="4">WD40 repeat domain-containing protein</fullName>
    </recommendedName>
</protein>
<reference evidence="2 3" key="1">
    <citation type="journal article" date="2014" name="Int. J. Syst. Evol. Microbiol.">
        <title>Complete genome sequence of Corynebacterium casei LMG S-19264T (=DSM 44701T), isolated from a smear-ripened cheese.</title>
        <authorList>
            <consortium name="US DOE Joint Genome Institute (JGI-PGF)"/>
            <person name="Walter F."/>
            <person name="Albersmeier A."/>
            <person name="Kalinowski J."/>
            <person name="Ruckert C."/>
        </authorList>
    </citation>
    <scope>NUCLEOTIDE SEQUENCE [LARGE SCALE GENOMIC DNA]</scope>
    <source>
        <strain evidence="2 3">JCM 4677</strain>
    </source>
</reference>
<evidence type="ECO:0000313" key="2">
    <source>
        <dbReference type="EMBL" id="BCL31474.1"/>
    </source>
</evidence>
<dbReference type="InterPro" id="IPR011044">
    <property type="entry name" value="Quino_amine_DH_bsu"/>
</dbReference>
<keyword evidence="1" id="KW-0472">Membrane</keyword>
<gene>
    <name evidence="2" type="ORF">GCM10017557_63330</name>
</gene>
<evidence type="ECO:0000313" key="3">
    <source>
        <dbReference type="Proteomes" id="UP000516444"/>
    </source>
</evidence>
<dbReference type="RefSeq" id="WP_190853290.1">
    <property type="nucleotide sequence ID" value="NZ_AP023440.1"/>
</dbReference>
<dbReference type="Gene3D" id="2.130.10.10">
    <property type="entry name" value="YVTN repeat-like/Quinoprotein amine dehydrogenase"/>
    <property type="match status" value="1"/>
</dbReference>
<feature type="transmembrane region" description="Helical" evidence="1">
    <location>
        <begin position="41"/>
        <end position="61"/>
    </location>
</feature>
<evidence type="ECO:0000256" key="1">
    <source>
        <dbReference type="SAM" id="Phobius"/>
    </source>
</evidence>
<dbReference type="SUPFAM" id="SSF50969">
    <property type="entry name" value="YVTN repeat-like/Quinoprotein amine dehydrogenase"/>
    <property type="match status" value="1"/>
</dbReference>
<dbReference type="KEGG" id="sgm:GCM10017557_63330"/>